<feature type="compositionally biased region" description="Basic and acidic residues" evidence="1">
    <location>
        <begin position="208"/>
        <end position="228"/>
    </location>
</feature>
<dbReference type="Proteomes" id="UP001187531">
    <property type="component" value="Unassembled WGS sequence"/>
</dbReference>
<organism evidence="2 3">
    <name type="scientific">Artemia franciscana</name>
    <name type="common">Brine shrimp</name>
    <name type="synonym">Artemia sanfranciscana</name>
    <dbReference type="NCBI Taxonomy" id="6661"/>
    <lineage>
        <taxon>Eukaryota</taxon>
        <taxon>Metazoa</taxon>
        <taxon>Ecdysozoa</taxon>
        <taxon>Arthropoda</taxon>
        <taxon>Crustacea</taxon>
        <taxon>Branchiopoda</taxon>
        <taxon>Anostraca</taxon>
        <taxon>Artemiidae</taxon>
        <taxon>Artemia</taxon>
    </lineage>
</organism>
<protein>
    <submittedName>
        <fullName evidence="2">Uncharacterized protein</fullName>
    </submittedName>
</protein>
<sequence>MGNIHDFGDLLTCVNGSGKGVNTITMENSFRNWTSKKRACIKKVKLPRLNAIVEAEFRKGSRNMFYRTSFDSDEVLVSDFLNIFRFMAVQSCFVNLIDPPSPSVFASDITDAEWYNYYTVEFFLSAKCESDLEQLLNRPQWSFDDIGVIAFVVESAIKRLKPKLSSSIDGVCEHSRRSRRIQNEDQIRKIYEELDSERSEIEDLSYSKQEEAYDPSHGDRTPEEKDTLDTDILDIETRHPAAETRKNGKGTSVTKEALSHLQCQVEPSYKSLSL</sequence>
<feature type="compositionally biased region" description="Basic and acidic residues" evidence="1">
    <location>
        <begin position="235"/>
        <end position="246"/>
    </location>
</feature>
<evidence type="ECO:0000313" key="3">
    <source>
        <dbReference type="Proteomes" id="UP001187531"/>
    </source>
</evidence>
<gene>
    <name evidence="2" type="ORF">QYM36_009909</name>
</gene>
<dbReference type="EMBL" id="JAVRJZ010000012">
    <property type="protein sequence ID" value="KAK2715076.1"/>
    <property type="molecule type" value="Genomic_DNA"/>
</dbReference>
<accession>A0AA88L737</accession>
<proteinExistence type="predicted"/>
<keyword evidence="3" id="KW-1185">Reference proteome</keyword>
<evidence type="ECO:0000256" key="1">
    <source>
        <dbReference type="SAM" id="MobiDB-lite"/>
    </source>
</evidence>
<dbReference type="AlphaFoldDB" id="A0AA88L737"/>
<name>A0AA88L737_ARTSF</name>
<feature type="region of interest" description="Disordered" evidence="1">
    <location>
        <begin position="201"/>
        <end position="255"/>
    </location>
</feature>
<evidence type="ECO:0000313" key="2">
    <source>
        <dbReference type="EMBL" id="KAK2715076.1"/>
    </source>
</evidence>
<comment type="caution">
    <text evidence="2">The sequence shown here is derived from an EMBL/GenBank/DDBJ whole genome shotgun (WGS) entry which is preliminary data.</text>
</comment>
<reference evidence="2" key="1">
    <citation type="submission" date="2023-07" db="EMBL/GenBank/DDBJ databases">
        <title>Chromosome-level genome assembly of Artemia franciscana.</title>
        <authorList>
            <person name="Jo E."/>
        </authorList>
    </citation>
    <scope>NUCLEOTIDE SEQUENCE</scope>
    <source>
        <tissue evidence="2">Whole body</tissue>
    </source>
</reference>